<organism evidence="11">
    <name type="scientific">Eremomyces bilateralis CBS 781.70</name>
    <dbReference type="NCBI Taxonomy" id="1392243"/>
    <lineage>
        <taxon>Eukaryota</taxon>
        <taxon>Fungi</taxon>
        <taxon>Dikarya</taxon>
        <taxon>Ascomycota</taxon>
        <taxon>Pezizomycotina</taxon>
        <taxon>Dothideomycetes</taxon>
        <taxon>Dothideomycetes incertae sedis</taxon>
        <taxon>Eremomycetales</taxon>
        <taxon>Eremomycetaceae</taxon>
        <taxon>Eremomyces</taxon>
    </lineage>
</organism>
<dbReference type="InterPro" id="IPR000719">
    <property type="entry name" value="Prot_kinase_dom"/>
</dbReference>
<evidence type="ECO:0000259" key="10">
    <source>
        <dbReference type="PROSITE" id="PS50011"/>
    </source>
</evidence>
<dbReference type="GO" id="GO:0005524">
    <property type="term" value="F:ATP binding"/>
    <property type="evidence" value="ECO:0007669"/>
    <property type="project" value="UniProtKB-KW"/>
</dbReference>
<reference evidence="11 13" key="1">
    <citation type="submission" date="2020-01" db="EMBL/GenBank/DDBJ databases">
        <authorList>
            <consortium name="DOE Joint Genome Institute"/>
            <person name="Haridas S."/>
            <person name="Albert R."/>
            <person name="Binder M."/>
            <person name="Bloem J."/>
            <person name="Labutti K."/>
            <person name="Salamov A."/>
            <person name="Andreopoulos B."/>
            <person name="Baker S.E."/>
            <person name="Barry K."/>
            <person name="Bills G."/>
            <person name="Bluhm B.H."/>
            <person name="Cannon C."/>
            <person name="Castanera R."/>
            <person name="Culley D.E."/>
            <person name="Daum C."/>
            <person name="Ezra D."/>
            <person name="Gonzalez J.B."/>
            <person name="Henrissat B."/>
            <person name="Kuo A."/>
            <person name="Liang C."/>
            <person name="Lipzen A."/>
            <person name="Lutzoni F."/>
            <person name="Magnuson J."/>
            <person name="Mondo S."/>
            <person name="Nolan M."/>
            <person name="Ohm R."/>
            <person name="Pangilinan J."/>
            <person name="Park H.-J."/>
            <person name="Ramirez L."/>
            <person name="Alfaro M."/>
            <person name="Sun H."/>
            <person name="Tritt A."/>
            <person name="Yoshinaga Y."/>
            <person name="Zwiers L.-H."/>
            <person name="Turgeon B.G."/>
            <person name="Goodwin S.B."/>
            <person name="Spatafora J.W."/>
            <person name="Crous P.W."/>
            <person name="Grigoriev I.V."/>
        </authorList>
    </citation>
    <scope>NUCLEOTIDE SEQUENCE</scope>
    <source>
        <strain evidence="11 13">CBS 781.70</strain>
    </source>
</reference>
<dbReference type="PROSITE" id="PS50011">
    <property type="entry name" value="PROTEIN_KINASE_DOM"/>
    <property type="match status" value="1"/>
</dbReference>
<dbReference type="SUPFAM" id="SSF56112">
    <property type="entry name" value="Protein kinase-like (PK-like)"/>
    <property type="match status" value="1"/>
</dbReference>
<dbReference type="InterPro" id="IPR050660">
    <property type="entry name" value="NEK_Ser/Thr_kinase"/>
</dbReference>
<keyword evidence="5" id="KW-0418">Kinase</keyword>
<keyword evidence="3" id="KW-0808">Transferase</keyword>
<evidence type="ECO:0000256" key="6">
    <source>
        <dbReference type="ARBA" id="ARBA00022840"/>
    </source>
</evidence>
<evidence type="ECO:0000256" key="4">
    <source>
        <dbReference type="ARBA" id="ARBA00022741"/>
    </source>
</evidence>
<dbReference type="EMBL" id="ML975163">
    <property type="protein sequence ID" value="KAF1810984.1"/>
    <property type="molecule type" value="Genomic_DNA"/>
</dbReference>
<dbReference type="OrthoDB" id="5986190at2759"/>
<evidence type="ECO:0000256" key="9">
    <source>
        <dbReference type="SAM" id="MobiDB-lite"/>
    </source>
</evidence>
<dbReference type="Gene3D" id="1.10.510.10">
    <property type="entry name" value="Transferase(Phosphotransferase) domain 1"/>
    <property type="match status" value="1"/>
</dbReference>
<gene>
    <name evidence="11 13" type="ORF">P152DRAFT_73235</name>
</gene>
<keyword evidence="6" id="KW-0067">ATP-binding</keyword>
<dbReference type="Proteomes" id="UP000504638">
    <property type="component" value="Unplaced"/>
</dbReference>
<comment type="catalytic activity">
    <reaction evidence="8">
        <text>L-seryl-[protein] + ATP = O-phospho-L-seryl-[protein] + ADP + H(+)</text>
        <dbReference type="Rhea" id="RHEA:17989"/>
        <dbReference type="Rhea" id="RHEA-COMP:9863"/>
        <dbReference type="Rhea" id="RHEA-COMP:11604"/>
        <dbReference type="ChEBI" id="CHEBI:15378"/>
        <dbReference type="ChEBI" id="CHEBI:29999"/>
        <dbReference type="ChEBI" id="CHEBI:30616"/>
        <dbReference type="ChEBI" id="CHEBI:83421"/>
        <dbReference type="ChEBI" id="CHEBI:456216"/>
        <dbReference type="EC" id="2.7.11.1"/>
    </reaction>
</comment>
<dbReference type="PROSITE" id="PS00108">
    <property type="entry name" value="PROTEIN_KINASE_ST"/>
    <property type="match status" value="1"/>
</dbReference>
<dbReference type="PANTHER" id="PTHR43671">
    <property type="entry name" value="SERINE/THREONINE-PROTEIN KINASE NEK"/>
    <property type="match status" value="1"/>
</dbReference>
<feature type="compositionally biased region" description="Basic and acidic residues" evidence="9">
    <location>
        <begin position="531"/>
        <end position="542"/>
    </location>
</feature>
<dbReference type="RefSeq" id="XP_033532615.1">
    <property type="nucleotide sequence ID" value="XM_033683217.1"/>
</dbReference>
<dbReference type="SMART" id="SM00220">
    <property type="entry name" value="S_TKc"/>
    <property type="match status" value="1"/>
</dbReference>
<dbReference type="InterPro" id="IPR011009">
    <property type="entry name" value="Kinase-like_dom_sf"/>
</dbReference>
<evidence type="ECO:0000256" key="8">
    <source>
        <dbReference type="ARBA" id="ARBA00048679"/>
    </source>
</evidence>
<keyword evidence="2" id="KW-0723">Serine/threonine-protein kinase</keyword>
<evidence type="ECO:0000256" key="3">
    <source>
        <dbReference type="ARBA" id="ARBA00022679"/>
    </source>
</evidence>
<dbReference type="Pfam" id="PF00069">
    <property type="entry name" value="Pkinase"/>
    <property type="match status" value="1"/>
</dbReference>
<evidence type="ECO:0000256" key="1">
    <source>
        <dbReference type="ARBA" id="ARBA00012513"/>
    </source>
</evidence>
<dbReference type="InterPro" id="IPR036465">
    <property type="entry name" value="vWFA_dom_sf"/>
</dbReference>
<keyword evidence="12" id="KW-1185">Reference proteome</keyword>
<evidence type="ECO:0000256" key="5">
    <source>
        <dbReference type="ARBA" id="ARBA00022777"/>
    </source>
</evidence>
<evidence type="ECO:0000256" key="2">
    <source>
        <dbReference type="ARBA" id="ARBA00022527"/>
    </source>
</evidence>
<evidence type="ECO:0000313" key="12">
    <source>
        <dbReference type="Proteomes" id="UP000504638"/>
    </source>
</evidence>
<feature type="region of interest" description="Disordered" evidence="9">
    <location>
        <begin position="495"/>
        <end position="562"/>
    </location>
</feature>
<reference evidence="13" key="2">
    <citation type="submission" date="2020-04" db="EMBL/GenBank/DDBJ databases">
        <authorList>
            <consortium name="NCBI Genome Project"/>
        </authorList>
    </citation>
    <scope>NUCLEOTIDE SEQUENCE</scope>
    <source>
        <strain evidence="13">CBS 781.70</strain>
    </source>
</reference>
<dbReference type="GeneID" id="54423787"/>
<reference evidence="13" key="3">
    <citation type="submission" date="2025-04" db="UniProtKB">
        <authorList>
            <consortium name="RefSeq"/>
        </authorList>
    </citation>
    <scope>IDENTIFICATION</scope>
    <source>
        <strain evidence="13">CBS 781.70</strain>
    </source>
</reference>
<dbReference type="InterPro" id="IPR008271">
    <property type="entry name" value="Ser/Thr_kinase_AS"/>
</dbReference>
<evidence type="ECO:0000256" key="7">
    <source>
        <dbReference type="ARBA" id="ARBA00047899"/>
    </source>
</evidence>
<proteinExistence type="predicted"/>
<feature type="domain" description="Protein kinase" evidence="10">
    <location>
        <begin position="179"/>
        <end position="491"/>
    </location>
</feature>
<comment type="catalytic activity">
    <reaction evidence="7">
        <text>L-threonyl-[protein] + ATP = O-phospho-L-threonyl-[protein] + ADP + H(+)</text>
        <dbReference type="Rhea" id="RHEA:46608"/>
        <dbReference type="Rhea" id="RHEA-COMP:11060"/>
        <dbReference type="Rhea" id="RHEA-COMP:11605"/>
        <dbReference type="ChEBI" id="CHEBI:15378"/>
        <dbReference type="ChEBI" id="CHEBI:30013"/>
        <dbReference type="ChEBI" id="CHEBI:30616"/>
        <dbReference type="ChEBI" id="CHEBI:61977"/>
        <dbReference type="ChEBI" id="CHEBI:456216"/>
        <dbReference type="EC" id="2.7.11.1"/>
    </reaction>
</comment>
<accession>A0A6G1FYX1</accession>
<dbReference type="EC" id="2.7.11.1" evidence="1"/>
<name>A0A6G1FYX1_9PEZI</name>
<protein>
    <recommendedName>
        <fullName evidence="1">non-specific serine/threonine protein kinase</fullName>
        <ecNumber evidence="1">2.7.11.1</ecNumber>
    </recommendedName>
</protein>
<dbReference type="PANTHER" id="PTHR43671:SF98">
    <property type="entry name" value="SERINE_THREONINE-PROTEIN KINASE NEK11"/>
    <property type="match status" value="1"/>
</dbReference>
<dbReference type="GO" id="GO:0004674">
    <property type="term" value="F:protein serine/threonine kinase activity"/>
    <property type="evidence" value="ECO:0007669"/>
    <property type="project" value="UniProtKB-KW"/>
</dbReference>
<keyword evidence="4" id="KW-0547">Nucleotide-binding</keyword>
<evidence type="ECO:0000313" key="11">
    <source>
        <dbReference type="EMBL" id="KAF1810984.1"/>
    </source>
</evidence>
<feature type="compositionally biased region" description="Low complexity" evidence="9">
    <location>
        <begin position="502"/>
        <end position="516"/>
    </location>
</feature>
<dbReference type="SUPFAM" id="SSF53300">
    <property type="entry name" value="vWA-like"/>
    <property type="match status" value="1"/>
</dbReference>
<feature type="region of interest" description="Disordered" evidence="9">
    <location>
        <begin position="637"/>
        <end position="730"/>
    </location>
</feature>
<dbReference type="AlphaFoldDB" id="A0A6G1FYX1"/>
<evidence type="ECO:0000313" key="13">
    <source>
        <dbReference type="RefSeq" id="XP_033532615.1"/>
    </source>
</evidence>
<dbReference type="CDD" id="cd00180">
    <property type="entry name" value="PKc"/>
    <property type="match status" value="1"/>
</dbReference>
<sequence length="937" mass="107284">MKHAADAHSQLTIMAQGSNSDPHTRYERAVTEFHDVVNDERVNGVVGHESGLEDVNSWWVPESTLSKHFDERRLVAIGHELFPTRRPLDLQTRAIKRSYLKCFAILLYNNNGTYIEHFCVYESLSDSHLPFQTKPAHWPLNLDFKKFVESQWHFCPPKIEYWSSRKYESNRIFPIIDAKPIGQQHGSSRTHQITIHPEYNLLPSSTEDNQFVLKSFNTPSERFSVEVDAFINIRCSNAYREELIIGFYGAFVHGPTYHLILEYANGGTLKNYFEEHASLSKEHEIFQFWEALLPLTRALRVLHCLEFKDKTTHCIHHQDVKPENILVCKRDGKLLFKLADLGLSRIQRDEDDVVGYSGTVTRTYGPPECYNPDQVAYAQPLEVSKSTDIWSLGCIFSEAAVWVVRGPNGLREYTALRKEQTSKCHIEESDCFHDGKGVLDIVRKTHLDLGQEIRRSDKITLDALEVVEDMLLPSERRQSAAILWNAFSRILEDGRGSHRDSPFSTSPRSRTTPWSSLPVSPHTPTRQAAVLDDRDLLPDSHDNGASNGGSQYKPGSRMKDENHDSIYRTRDGIEMDRPPLSPDGVYTRRVSGFSATSPILKTSPTRERYSQVYPDTQMQGLHLDGNGQSEGNQLQFGPKLGWRGRNMATSNIDSQRNRRPKLNLFATDAAVAPSRRPTGRDTRAPFQLPPEGDEPSEEKSSVGGRSKRNSKEPSGTNFDHKPPFLPVKEARKWRKKQKVRLMKLSQAKEVLPHLQTFESKLEKRDHVFLIDTSSSMKPHWQDVEKCLDVLGYIVKPYDPDGLDLCFTSTLDVIHKRHSTSLLSAVRAKEPKKGHYPSDIRHRLGQILNEFLKKLRTAVDAHNEDSVRPRTIYVFTDGDWPEKYNPEPPIVEFVSALRKQKGFFGLQFIQFGDSSRGTDRLKRLDRLNWHYKNRGVEQ</sequence>